<sequence>MMRGLWIALIATYSIVVCQNATAEEGALWVKEAPSEEAIGAPAKRLGGRGRMNFRMFKDWPRFHALEEWIPRAAPQKRPGARFIGARAVGWPLAWRPVRPSKRELSPYAYPIYPDILDDEDYVNGKGIRTDAKRAGGRYVPWSSMLPWARSYHFDQDY</sequence>
<evidence type="ECO:0000313" key="3">
    <source>
        <dbReference type="WBParaSite" id="TMUE_2000009961.1"/>
    </source>
</evidence>
<reference evidence="3" key="1">
    <citation type="submission" date="2019-12" db="UniProtKB">
        <authorList>
            <consortium name="WormBaseParasite"/>
        </authorList>
    </citation>
    <scope>IDENTIFICATION</scope>
</reference>
<dbReference type="WBParaSite" id="TMUE_2000009961.1">
    <property type="protein sequence ID" value="TMUE_2000009961.1"/>
    <property type="gene ID" value="WBGene00289283"/>
</dbReference>
<keyword evidence="1" id="KW-0732">Signal</keyword>
<proteinExistence type="predicted"/>
<evidence type="ECO:0000313" key="2">
    <source>
        <dbReference type="Proteomes" id="UP000046395"/>
    </source>
</evidence>
<organism evidence="2 3">
    <name type="scientific">Trichuris muris</name>
    <name type="common">Mouse whipworm</name>
    <dbReference type="NCBI Taxonomy" id="70415"/>
    <lineage>
        <taxon>Eukaryota</taxon>
        <taxon>Metazoa</taxon>
        <taxon>Ecdysozoa</taxon>
        <taxon>Nematoda</taxon>
        <taxon>Enoplea</taxon>
        <taxon>Dorylaimia</taxon>
        <taxon>Trichinellida</taxon>
        <taxon>Trichuridae</taxon>
        <taxon>Trichuris</taxon>
    </lineage>
</organism>
<protein>
    <submittedName>
        <fullName evidence="3">Uncharacterized protein</fullName>
    </submittedName>
</protein>
<accession>A0A5S6QRI0</accession>
<dbReference type="AlphaFoldDB" id="A0A5S6QRI0"/>
<keyword evidence="2" id="KW-1185">Reference proteome</keyword>
<feature type="signal peptide" evidence="1">
    <location>
        <begin position="1"/>
        <end position="23"/>
    </location>
</feature>
<dbReference type="Proteomes" id="UP000046395">
    <property type="component" value="Unassembled WGS sequence"/>
</dbReference>
<feature type="chain" id="PRO_5024367238" evidence="1">
    <location>
        <begin position="24"/>
        <end position="158"/>
    </location>
</feature>
<evidence type="ECO:0000256" key="1">
    <source>
        <dbReference type="SAM" id="SignalP"/>
    </source>
</evidence>
<name>A0A5S6QRI0_TRIMR</name>